<evidence type="ECO:0000313" key="7">
    <source>
        <dbReference type="Proteomes" id="UP000000707"/>
    </source>
</evidence>
<dbReference type="AlphaFoldDB" id="G3BDN4"/>
<evidence type="ECO:0000256" key="3">
    <source>
        <dbReference type="RuleBase" id="RU003457"/>
    </source>
</evidence>
<feature type="domain" description="Pirin N-terminal" evidence="4">
    <location>
        <begin position="27"/>
        <end position="117"/>
    </location>
</feature>
<accession>G3BDN4</accession>
<reference evidence="6 7" key="1">
    <citation type="journal article" date="2011" name="Proc. Natl. Acad. Sci. U.S.A.">
        <title>Comparative genomics of xylose-fermenting fungi for enhanced biofuel production.</title>
        <authorList>
            <person name="Wohlbach D.J."/>
            <person name="Kuo A."/>
            <person name="Sato T.K."/>
            <person name="Potts K.M."/>
            <person name="Salamov A.A."/>
            <person name="LaButti K.M."/>
            <person name="Sun H."/>
            <person name="Clum A."/>
            <person name="Pangilinan J.L."/>
            <person name="Lindquist E.A."/>
            <person name="Lucas S."/>
            <person name="Lapidus A."/>
            <person name="Jin M."/>
            <person name="Gunawan C."/>
            <person name="Balan V."/>
            <person name="Dale B.E."/>
            <person name="Jeffries T.W."/>
            <person name="Zinkel R."/>
            <person name="Barry K.W."/>
            <person name="Grigoriev I.V."/>
            <person name="Gasch A.P."/>
        </authorList>
    </citation>
    <scope>NUCLEOTIDE SEQUENCE [LARGE SCALE GENOMIC DNA]</scope>
    <source>
        <strain evidence="7">ATCC 10573 / BCRC 21748 / CBS 615 / JCM 9827 / NBRC 10315 / NRRL Y-1498 / VKM Y-70</strain>
    </source>
</reference>
<evidence type="ECO:0000259" key="4">
    <source>
        <dbReference type="Pfam" id="PF02678"/>
    </source>
</evidence>
<protein>
    <recommendedName>
        <fullName evidence="8">Pirin-like protein</fullName>
    </recommendedName>
</protein>
<dbReference type="CDD" id="cd02247">
    <property type="entry name" value="cupin_pirin_C"/>
    <property type="match status" value="1"/>
</dbReference>
<comment type="cofactor">
    <cofactor evidence="2">
        <name>Fe cation</name>
        <dbReference type="ChEBI" id="CHEBI:24875"/>
    </cofactor>
    <text evidence="2">Binds 1 Fe cation per subunit.</text>
</comment>
<feature type="binding site" evidence="2">
    <location>
        <position position="55"/>
    </location>
    <ligand>
        <name>Fe cation</name>
        <dbReference type="ChEBI" id="CHEBI:24875"/>
    </ligand>
</feature>
<dbReference type="CDD" id="cd02909">
    <property type="entry name" value="cupin_pirin_N"/>
    <property type="match status" value="1"/>
</dbReference>
<sequence length="337" mass="37574">MNRTVKKIIHATERPEGVGAIVRRFVGVDGMRQFSPFLMADHFSGGEGGFPEHPHLGQETITYITKGAFAHEDFTGSKGILYAGDLQFMTAGKGVVHSEMPVRLPDGVTPAGIQLWVDLPHELKEVSPRYRDLRAYEIPEAVEQDGKLTVKVISGNSYGVESLKDLAYTPIHYYHYIMKPGSIFEQPVPENFNVFLYVTQGNGLRLSDGNTLKQNSAAFFKMDGSSIKGANPLDSDNNIEFMLVGGEVLDQHTVHYGPFVAKDQERIRRAFADYQNARNGFANLKTWKTLISGGVTEDMIQNDLNGSLELRKKAEQEYLSRKAAEHQTPIEPVKDEL</sequence>
<evidence type="ECO:0000256" key="2">
    <source>
        <dbReference type="PIRSR" id="PIRSR006232-1"/>
    </source>
</evidence>
<name>G3BDN4_CANTC</name>
<dbReference type="Gene3D" id="2.60.120.10">
    <property type="entry name" value="Jelly Rolls"/>
    <property type="match status" value="2"/>
</dbReference>
<dbReference type="SUPFAM" id="SSF51182">
    <property type="entry name" value="RmlC-like cupins"/>
    <property type="match status" value="1"/>
</dbReference>
<dbReference type="OrthoDB" id="198735at2759"/>
<evidence type="ECO:0008006" key="8">
    <source>
        <dbReference type="Google" id="ProtNLM"/>
    </source>
</evidence>
<dbReference type="STRING" id="590646.G3BDN4"/>
<evidence type="ECO:0000313" key="6">
    <source>
        <dbReference type="EMBL" id="EGV60345.1"/>
    </source>
</evidence>
<dbReference type="HOGENOM" id="CLU_045717_0_1_1"/>
<dbReference type="EMBL" id="GL996528">
    <property type="protein sequence ID" value="EGV60345.1"/>
    <property type="molecule type" value="Genomic_DNA"/>
</dbReference>
<dbReference type="eggNOG" id="ENOG502QQ5A">
    <property type="taxonomic scope" value="Eukaryota"/>
</dbReference>
<dbReference type="PANTHER" id="PTHR13903">
    <property type="entry name" value="PIRIN-RELATED"/>
    <property type="match status" value="1"/>
</dbReference>
<proteinExistence type="inferred from homology"/>
<dbReference type="InterPro" id="IPR003829">
    <property type="entry name" value="Pirin_N_dom"/>
</dbReference>
<keyword evidence="2" id="KW-0408">Iron</keyword>
<dbReference type="Pfam" id="PF05726">
    <property type="entry name" value="Pirin_C"/>
    <property type="match status" value="1"/>
</dbReference>
<dbReference type="InterPro" id="IPR008778">
    <property type="entry name" value="Pirin_C_dom"/>
</dbReference>
<keyword evidence="2" id="KW-0479">Metal-binding</keyword>
<dbReference type="InterPro" id="IPR014710">
    <property type="entry name" value="RmlC-like_jellyroll"/>
</dbReference>
<dbReference type="PANTHER" id="PTHR13903:SF8">
    <property type="entry name" value="PIRIN"/>
    <property type="match status" value="1"/>
</dbReference>
<gene>
    <name evidence="6" type="ORF">CANTEDRAFT_116394</name>
</gene>
<feature type="domain" description="Pirin C-terminal" evidence="5">
    <location>
        <begin position="173"/>
        <end position="280"/>
    </location>
</feature>
<keyword evidence="7" id="KW-1185">Reference proteome</keyword>
<comment type="similarity">
    <text evidence="1 3">Belongs to the pirin family.</text>
</comment>
<dbReference type="KEGG" id="cten:18248282"/>
<dbReference type="GeneID" id="18248282"/>
<dbReference type="Pfam" id="PF02678">
    <property type="entry name" value="Pirin"/>
    <property type="match status" value="1"/>
</dbReference>
<dbReference type="GO" id="GO:0046872">
    <property type="term" value="F:metal ion binding"/>
    <property type="evidence" value="ECO:0007669"/>
    <property type="project" value="UniProtKB-KW"/>
</dbReference>
<dbReference type="PIRSF" id="PIRSF006232">
    <property type="entry name" value="Pirin"/>
    <property type="match status" value="1"/>
</dbReference>
<feature type="binding site" evidence="2">
    <location>
        <position position="99"/>
    </location>
    <ligand>
        <name>Fe cation</name>
        <dbReference type="ChEBI" id="CHEBI:24875"/>
    </ligand>
</feature>
<organism evidence="7">
    <name type="scientific">Candida tenuis (strain ATCC 10573 / BCRC 21748 / CBS 615 / JCM 9827 / NBRC 10315 / NRRL Y-1498 / VKM Y-70)</name>
    <name type="common">Yeast</name>
    <name type="synonym">Yamadazyma tenuis</name>
    <dbReference type="NCBI Taxonomy" id="590646"/>
    <lineage>
        <taxon>Eukaryota</taxon>
        <taxon>Fungi</taxon>
        <taxon>Dikarya</taxon>
        <taxon>Ascomycota</taxon>
        <taxon>Saccharomycotina</taxon>
        <taxon>Pichiomycetes</taxon>
        <taxon>Debaryomycetaceae</taxon>
        <taxon>Yamadazyma</taxon>
    </lineage>
</organism>
<feature type="binding site" evidence="2">
    <location>
        <position position="97"/>
    </location>
    <ligand>
        <name>Fe cation</name>
        <dbReference type="ChEBI" id="CHEBI:24875"/>
    </ligand>
</feature>
<feature type="binding site" evidence="2">
    <location>
        <position position="53"/>
    </location>
    <ligand>
        <name>Fe cation</name>
        <dbReference type="ChEBI" id="CHEBI:24875"/>
    </ligand>
</feature>
<dbReference type="InterPro" id="IPR011051">
    <property type="entry name" value="RmlC_Cupin_sf"/>
</dbReference>
<evidence type="ECO:0000259" key="5">
    <source>
        <dbReference type="Pfam" id="PF05726"/>
    </source>
</evidence>
<dbReference type="InterPro" id="IPR012093">
    <property type="entry name" value="Pirin"/>
</dbReference>
<dbReference type="Proteomes" id="UP000000707">
    <property type="component" value="Unassembled WGS sequence"/>
</dbReference>
<evidence type="ECO:0000256" key="1">
    <source>
        <dbReference type="ARBA" id="ARBA00008416"/>
    </source>
</evidence>